<feature type="transmembrane region" description="Helical" evidence="1">
    <location>
        <begin position="6"/>
        <end position="27"/>
    </location>
</feature>
<name>A0ABQ6N960_9STRA</name>
<keyword evidence="1" id="KW-1133">Transmembrane helix</keyword>
<dbReference type="EMBL" id="BRYB01001132">
    <property type="protein sequence ID" value="GMI43605.1"/>
    <property type="molecule type" value="Genomic_DNA"/>
</dbReference>
<dbReference type="Proteomes" id="UP001165060">
    <property type="component" value="Unassembled WGS sequence"/>
</dbReference>
<evidence type="ECO:0008006" key="4">
    <source>
        <dbReference type="Google" id="ProtNLM"/>
    </source>
</evidence>
<protein>
    <recommendedName>
        <fullName evidence="4">BioF2-like acetyltransferase domain-containing protein</fullName>
    </recommendedName>
</protein>
<keyword evidence="1" id="KW-0812">Transmembrane</keyword>
<evidence type="ECO:0000313" key="2">
    <source>
        <dbReference type="EMBL" id="GMI43605.1"/>
    </source>
</evidence>
<keyword evidence="3" id="KW-1185">Reference proteome</keyword>
<sequence length="468" mass="49965">MCSSSILLLVASIVLLVASIVLLVLLIMRPCRALLCNILLLLLCYMLPLCCPLHISLHPSIASIGASAWEACRSPASSPFTSYAFLSLLEESGCATKAKGWSPAHLAVYDVSEGTAESPASPTSPPLAVAPLYGKQHSLGEFIFDQAWAEAAINAGLPYYPKLLGAAPFSPVAGRRVLLAPGAPPGREREVLGAVAQFLETLVTENDLGGAHVNFLTKGEATHIAALPGWTRRSTLQFQFRNAHPETGLPFGSFEEYLSTFRSKRRITVNRERRRVREAGYAVSAVAGLAIRELPGIARTMHELYLSTIDKQGPYGRAYLTREFFEGAVAGDFCESLVLILARGPGGEIVAGTWNVVGGGDGGGEVFAGRHWGCVDASGSASCLHFECCYYASVEYCIEAGVAFMNPGSGGGDYKFLRGFDPAACDSVHYLPHPGLRAAVKNFCQQEAASIDEQIEYLAAESAKKAKG</sequence>
<dbReference type="InterPro" id="IPR016181">
    <property type="entry name" value="Acyl_CoA_acyltransferase"/>
</dbReference>
<dbReference type="InterPro" id="IPR007434">
    <property type="entry name" value="FemAB-like"/>
</dbReference>
<organism evidence="2 3">
    <name type="scientific">Tetraparma gracilis</name>
    <dbReference type="NCBI Taxonomy" id="2962635"/>
    <lineage>
        <taxon>Eukaryota</taxon>
        <taxon>Sar</taxon>
        <taxon>Stramenopiles</taxon>
        <taxon>Ochrophyta</taxon>
        <taxon>Bolidophyceae</taxon>
        <taxon>Parmales</taxon>
        <taxon>Triparmaceae</taxon>
        <taxon>Tetraparma</taxon>
    </lineage>
</organism>
<accession>A0ABQ6N960</accession>
<proteinExistence type="predicted"/>
<keyword evidence="1" id="KW-0472">Membrane</keyword>
<dbReference type="Pfam" id="PF04339">
    <property type="entry name" value="FemAB_like"/>
    <property type="match status" value="1"/>
</dbReference>
<reference evidence="2 3" key="1">
    <citation type="journal article" date="2023" name="Commun. Biol.">
        <title>Genome analysis of Parmales, the sister group of diatoms, reveals the evolutionary specialization of diatoms from phago-mixotrophs to photoautotrophs.</title>
        <authorList>
            <person name="Ban H."/>
            <person name="Sato S."/>
            <person name="Yoshikawa S."/>
            <person name="Yamada K."/>
            <person name="Nakamura Y."/>
            <person name="Ichinomiya M."/>
            <person name="Sato N."/>
            <person name="Blanc-Mathieu R."/>
            <person name="Endo H."/>
            <person name="Kuwata A."/>
            <person name="Ogata H."/>
        </authorList>
    </citation>
    <scope>NUCLEOTIDE SEQUENCE [LARGE SCALE GENOMIC DNA]</scope>
</reference>
<evidence type="ECO:0000313" key="3">
    <source>
        <dbReference type="Proteomes" id="UP001165060"/>
    </source>
</evidence>
<dbReference type="PANTHER" id="PTHR47017">
    <property type="entry name" value="ACYL-COA"/>
    <property type="match status" value="1"/>
</dbReference>
<evidence type="ECO:0000256" key="1">
    <source>
        <dbReference type="SAM" id="Phobius"/>
    </source>
</evidence>
<dbReference type="SUPFAM" id="SSF55729">
    <property type="entry name" value="Acyl-CoA N-acyltransferases (Nat)"/>
    <property type="match status" value="1"/>
</dbReference>
<gene>
    <name evidence="2" type="ORF">TeGR_g4365</name>
</gene>
<feature type="transmembrane region" description="Helical" evidence="1">
    <location>
        <begin position="34"/>
        <end position="55"/>
    </location>
</feature>
<comment type="caution">
    <text evidence="2">The sequence shown here is derived from an EMBL/GenBank/DDBJ whole genome shotgun (WGS) entry which is preliminary data.</text>
</comment>
<dbReference type="PANTHER" id="PTHR47017:SF1">
    <property type="entry name" value="ACYL-COA"/>
    <property type="match status" value="1"/>
</dbReference>
<dbReference type="Gene3D" id="3.40.630.30">
    <property type="match status" value="1"/>
</dbReference>